<evidence type="ECO:0000256" key="2">
    <source>
        <dbReference type="SAM" id="Phobius"/>
    </source>
</evidence>
<gene>
    <name evidence="3" type="ORF">DI563_24425</name>
</gene>
<name>A0A2W5RG89_VARPD</name>
<keyword evidence="2" id="KW-0472">Membrane</keyword>
<organism evidence="3 4">
    <name type="scientific">Variovorax paradoxus</name>
    <dbReference type="NCBI Taxonomy" id="34073"/>
    <lineage>
        <taxon>Bacteria</taxon>
        <taxon>Pseudomonadati</taxon>
        <taxon>Pseudomonadota</taxon>
        <taxon>Betaproteobacteria</taxon>
        <taxon>Burkholderiales</taxon>
        <taxon>Comamonadaceae</taxon>
        <taxon>Variovorax</taxon>
    </lineage>
</organism>
<protein>
    <recommendedName>
        <fullName evidence="5">Transmembrane protein</fullName>
    </recommendedName>
</protein>
<evidence type="ECO:0000256" key="1">
    <source>
        <dbReference type="SAM" id="MobiDB-lite"/>
    </source>
</evidence>
<accession>A0A2W5RG89</accession>
<dbReference type="Proteomes" id="UP000249135">
    <property type="component" value="Unassembled WGS sequence"/>
</dbReference>
<comment type="caution">
    <text evidence="3">The sequence shown here is derived from an EMBL/GenBank/DDBJ whole genome shotgun (WGS) entry which is preliminary data.</text>
</comment>
<evidence type="ECO:0008006" key="5">
    <source>
        <dbReference type="Google" id="ProtNLM"/>
    </source>
</evidence>
<sequence>MNPDWNTPPGGDFARYVEQLTARSLRQVSAPQSHEHQMDVGMGESVPAPPARAPALPAATAGSTAARPAGNEGAMRGLARSLAIGWAGLLLVLLSSGATVAALGVLVAGLWAGFQLRRWLLPPGGTAGLKAALEDMARQQAAQNRQGKKKP</sequence>
<feature type="compositionally biased region" description="Low complexity" evidence="1">
    <location>
        <begin position="53"/>
        <end position="69"/>
    </location>
</feature>
<dbReference type="EMBL" id="QFPP01000450">
    <property type="protein sequence ID" value="PZQ66123.1"/>
    <property type="molecule type" value="Genomic_DNA"/>
</dbReference>
<feature type="transmembrane region" description="Helical" evidence="2">
    <location>
        <begin position="83"/>
        <end position="112"/>
    </location>
</feature>
<proteinExistence type="predicted"/>
<reference evidence="3 4" key="1">
    <citation type="submission" date="2017-08" db="EMBL/GenBank/DDBJ databases">
        <title>Infants hospitalized years apart are colonized by the same room-sourced microbial strains.</title>
        <authorList>
            <person name="Brooks B."/>
            <person name="Olm M.R."/>
            <person name="Firek B.A."/>
            <person name="Baker R."/>
            <person name="Thomas B.C."/>
            <person name="Morowitz M.J."/>
            <person name="Banfield J.F."/>
        </authorList>
    </citation>
    <scope>NUCLEOTIDE SEQUENCE [LARGE SCALE GENOMIC DNA]</scope>
    <source>
        <strain evidence="3">S2_005_003_R2_41</strain>
    </source>
</reference>
<keyword evidence="2" id="KW-1133">Transmembrane helix</keyword>
<feature type="region of interest" description="Disordered" evidence="1">
    <location>
        <begin position="46"/>
        <end position="69"/>
    </location>
</feature>
<evidence type="ECO:0000313" key="4">
    <source>
        <dbReference type="Proteomes" id="UP000249135"/>
    </source>
</evidence>
<evidence type="ECO:0000313" key="3">
    <source>
        <dbReference type="EMBL" id="PZQ66123.1"/>
    </source>
</evidence>
<dbReference type="AlphaFoldDB" id="A0A2W5RG89"/>
<keyword evidence="2" id="KW-0812">Transmembrane</keyword>